<evidence type="ECO:0000313" key="1">
    <source>
        <dbReference type="EMBL" id="GJH43176.1"/>
    </source>
</evidence>
<reference evidence="1" key="1">
    <citation type="submission" date="2024-05" db="EMBL/GenBank/DDBJ databases">
        <title>Determining zoonotic pasteurella genome.</title>
        <authorList>
            <person name="Maeda T."/>
            <person name="Takahashi T."/>
            <person name="Yoshida H."/>
        </authorList>
    </citation>
    <scope>NUCLEOTIDE SEQUENCE</scope>
    <source>
        <strain evidence="1">PA42</strain>
    </source>
</reference>
<evidence type="ECO:0000313" key="2">
    <source>
        <dbReference type="Proteomes" id="UP001052140"/>
    </source>
</evidence>
<accession>A0ABQ4VH23</accession>
<sequence>MLNRFKLNNIEKHEDSIELKCSNNKCKKVTKIYLDKDKTLCSDCGSELQVTKKLSKRLIRNLAIATGVGYALASGPEWVQTDRDIIQMYESMNACMYNARSYEKQRDICACAFAKTYEEYKYFNVKDAFRQNINECY</sequence>
<proteinExistence type="predicted"/>
<organism evidence="1 2">
    <name type="scientific">Pasteurella canis</name>
    <dbReference type="NCBI Taxonomy" id="753"/>
    <lineage>
        <taxon>Bacteria</taxon>
        <taxon>Pseudomonadati</taxon>
        <taxon>Pseudomonadota</taxon>
        <taxon>Gammaproteobacteria</taxon>
        <taxon>Pasteurellales</taxon>
        <taxon>Pasteurellaceae</taxon>
        <taxon>Pasteurella</taxon>
    </lineage>
</organism>
<dbReference type="Proteomes" id="UP001052140">
    <property type="component" value="Unassembled WGS sequence"/>
</dbReference>
<dbReference type="EMBL" id="BPUX01000023">
    <property type="protein sequence ID" value="GJH43176.1"/>
    <property type="molecule type" value="Genomic_DNA"/>
</dbReference>
<dbReference type="GeneID" id="69686432"/>
<dbReference type="RefSeq" id="WP_160530633.1">
    <property type="nucleotide sequence ID" value="NZ_BPUX01000023.1"/>
</dbReference>
<gene>
    <name evidence="1" type="ORF">PA42_13500</name>
</gene>
<name>A0ABQ4VH23_9PAST</name>
<comment type="caution">
    <text evidence="1">The sequence shown here is derived from an EMBL/GenBank/DDBJ whole genome shotgun (WGS) entry which is preliminary data.</text>
</comment>
<keyword evidence="2" id="KW-1185">Reference proteome</keyword>
<evidence type="ECO:0008006" key="3">
    <source>
        <dbReference type="Google" id="ProtNLM"/>
    </source>
</evidence>
<protein>
    <recommendedName>
        <fullName evidence="3">TFIIB-type domain-containing protein</fullName>
    </recommendedName>
</protein>